<evidence type="ECO:0000256" key="4">
    <source>
        <dbReference type="ARBA" id="ARBA00012000"/>
    </source>
</evidence>
<evidence type="ECO:0000256" key="7">
    <source>
        <dbReference type="ARBA" id="ARBA00023204"/>
    </source>
</evidence>
<dbReference type="CDD" id="cd00540">
    <property type="entry name" value="AAG"/>
    <property type="match status" value="1"/>
</dbReference>
<evidence type="ECO:0000256" key="8">
    <source>
        <dbReference type="ARBA" id="ARBA00033426"/>
    </source>
</evidence>
<dbReference type="EC" id="3.2.2.21" evidence="4"/>
<keyword evidence="7" id="KW-0234">DNA repair</keyword>
<organism evidence="9 10">
    <name type="scientific">Encephalitozoon intestinalis (strain ATCC 50506)</name>
    <name type="common">Microsporidian parasite</name>
    <name type="synonym">Septata intestinalis</name>
    <dbReference type="NCBI Taxonomy" id="876142"/>
    <lineage>
        <taxon>Eukaryota</taxon>
        <taxon>Fungi</taxon>
        <taxon>Fungi incertae sedis</taxon>
        <taxon>Microsporidia</taxon>
        <taxon>Unikaryonidae</taxon>
        <taxon>Encephalitozoon</taxon>
    </lineage>
</organism>
<dbReference type="NCBIfam" id="TIGR00567">
    <property type="entry name" value="3mg"/>
    <property type="match status" value="1"/>
</dbReference>
<dbReference type="GeneID" id="9699571"/>
<accession>E0SA78</accession>
<dbReference type="Proteomes" id="UP000002313">
    <property type="component" value="Chromosome XI"/>
</dbReference>
<dbReference type="GO" id="GO:0003905">
    <property type="term" value="F:alkylbase DNA N-glycosylase activity"/>
    <property type="evidence" value="ECO:0007669"/>
    <property type="project" value="UniProtKB-EC"/>
</dbReference>
<dbReference type="AlphaFoldDB" id="E0SA78"/>
<dbReference type="InterPro" id="IPR036995">
    <property type="entry name" value="MPG_sf"/>
</dbReference>
<protein>
    <recommendedName>
        <fullName evidence="4">DNA-3-methyladenine glycosylase II</fullName>
        <ecNumber evidence="4">3.2.2.21</ecNumber>
    </recommendedName>
    <alternativeName>
        <fullName evidence="8">3-methyladenine DNA glycosidase</fullName>
    </alternativeName>
</protein>
<gene>
    <name evidence="9" type="ORF">Eint_110030</name>
</gene>
<reference evidence="9 10" key="1">
    <citation type="journal article" date="2010" name="Nat. Commun.">
        <title>The complete sequence of the smallest known nuclear genome from the microsporidian Encephalitozoon intestinalis.</title>
        <authorList>
            <person name="Corradi N."/>
            <person name="Pombert J.-F."/>
            <person name="Farinelli L."/>
            <person name="Didier E.S."/>
            <person name="Keeling P.J."/>
        </authorList>
    </citation>
    <scope>NUCLEOTIDE SEQUENCE [LARGE SCALE GENOMIC DNA]</scope>
    <source>
        <strain evidence="9 10">ATCC 50506</strain>
    </source>
</reference>
<dbReference type="PANTHER" id="PTHR10429">
    <property type="entry name" value="DNA-3-METHYLADENINE GLYCOSYLASE"/>
    <property type="match status" value="1"/>
</dbReference>
<evidence type="ECO:0000256" key="5">
    <source>
        <dbReference type="ARBA" id="ARBA00022763"/>
    </source>
</evidence>
<evidence type="ECO:0000256" key="1">
    <source>
        <dbReference type="ARBA" id="ARBA00000086"/>
    </source>
</evidence>
<dbReference type="HAMAP" id="MF_00527">
    <property type="entry name" value="3MGH"/>
    <property type="match status" value="1"/>
</dbReference>
<dbReference type="GO" id="GO:0006284">
    <property type="term" value="P:base-excision repair"/>
    <property type="evidence" value="ECO:0007669"/>
    <property type="project" value="InterPro"/>
</dbReference>
<dbReference type="EMBL" id="CP001952">
    <property type="protein sequence ID" value="ADM12505.1"/>
    <property type="molecule type" value="Genomic_DNA"/>
</dbReference>
<evidence type="ECO:0000256" key="6">
    <source>
        <dbReference type="ARBA" id="ARBA00022801"/>
    </source>
</evidence>
<dbReference type="HOGENOM" id="CLU_060471_2_1_1"/>
<dbReference type="GO" id="GO:0003677">
    <property type="term" value="F:DNA binding"/>
    <property type="evidence" value="ECO:0007669"/>
    <property type="project" value="InterPro"/>
</dbReference>
<dbReference type="RefSeq" id="XP_003073865.1">
    <property type="nucleotide sequence ID" value="XM_003073819.1"/>
</dbReference>
<evidence type="ECO:0000256" key="2">
    <source>
        <dbReference type="ARBA" id="ARBA00002421"/>
    </source>
</evidence>
<dbReference type="SUPFAM" id="SSF50486">
    <property type="entry name" value="FMT C-terminal domain-like"/>
    <property type="match status" value="1"/>
</dbReference>
<dbReference type="FunFam" id="3.10.300.10:FF:000001">
    <property type="entry name" value="Putative 3-methyladenine DNA glycosylase"/>
    <property type="match status" value="1"/>
</dbReference>
<sequence>MEMDVPCAELAKKLLGKILCRRINGKTMKGMIVETEAYIGQEDKACHGYGGRKTERNSAMYMKAGTCYVYRIYGKYECFNISSIEAGAGVLIRALEPLCGISEMKKLRGGGIKERDIGNGPSKLCIAMGITRKEINKEWIGDSSRIWLEEGREVEDFEIVAGKRIGIRNCGEWEEKMLRFYIRNNEFVSCIRRRR</sequence>
<dbReference type="VEuPathDB" id="MicrosporidiaDB:Eint_110030"/>
<dbReference type="KEGG" id="ein:Eint_110030"/>
<dbReference type="InterPro" id="IPR003180">
    <property type="entry name" value="MPG"/>
</dbReference>
<keyword evidence="10" id="KW-1185">Reference proteome</keyword>
<keyword evidence="6" id="KW-0378">Hydrolase</keyword>
<evidence type="ECO:0000256" key="3">
    <source>
        <dbReference type="ARBA" id="ARBA00009232"/>
    </source>
</evidence>
<proteinExistence type="inferred from homology"/>
<comment type="function">
    <text evidence="2">Hydrolysis of the deoxyribose N-glycosidic bond to excise 3-methyladenine, and 7-methylguanine from the damaged DNA polymer formed by alkylation lesions.</text>
</comment>
<comment type="similarity">
    <text evidence="3">Belongs to the DNA glycosylase MPG family.</text>
</comment>
<evidence type="ECO:0000313" key="9">
    <source>
        <dbReference type="EMBL" id="ADM12505.1"/>
    </source>
</evidence>
<dbReference type="PANTHER" id="PTHR10429:SF0">
    <property type="entry name" value="DNA-3-METHYLADENINE GLYCOSYLASE"/>
    <property type="match status" value="1"/>
</dbReference>
<dbReference type="OrthoDB" id="5568149at2759"/>
<reference evidence="9 10" key="2">
    <citation type="journal article" date="2012" name="Proc. Natl. Acad. Sci. U.S.A.">
        <title>Gain and loss of multiple functionally related, horizontally transferred genes in the reduced genomes of two microsporidian parasites.</title>
        <authorList>
            <person name="Pombert J.-F."/>
            <person name="Selman M."/>
            <person name="Burki F."/>
            <person name="Bardell F.T."/>
            <person name="Farinelli L."/>
            <person name="Solter L.F."/>
            <person name="Whitman D.W."/>
            <person name="Weiss L.M."/>
            <person name="Corradi N."/>
            <person name="Keeling P.J."/>
        </authorList>
    </citation>
    <scope>NUCLEOTIDE SEQUENCE [LARGE SCALE GENOMIC DNA]</scope>
    <source>
        <strain evidence="9 10">ATCC 50506</strain>
    </source>
</reference>
<evidence type="ECO:0000313" key="10">
    <source>
        <dbReference type="Proteomes" id="UP000002313"/>
    </source>
</evidence>
<comment type="catalytic activity">
    <reaction evidence="1">
        <text>Hydrolysis of alkylated DNA, releasing 3-methyladenine, 3-methylguanine, 7-methylguanine and 7-methyladenine.</text>
        <dbReference type="EC" id="3.2.2.21"/>
    </reaction>
</comment>
<dbReference type="Pfam" id="PF02245">
    <property type="entry name" value="Pur_DNA_glyco"/>
    <property type="match status" value="1"/>
</dbReference>
<keyword evidence="5" id="KW-0227">DNA damage</keyword>
<name>E0SA78_ENCIT</name>
<dbReference type="InterPro" id="IPR011034">
    <property type="entry name" value="Formyl_transferase-like_C_sf"/>
</dbReference>
<dbReference type="Gene3D" id="3.10.300.10">
    <property type="entry name" value="Methylpurine-DNA glycosylase (MPG)"/>
    <property type="match status" value="1"/>
</dbReference>